<gene>
    <name evidence="1" type="ORF">DNFV4_00310</name>
</gene>
<accession>A0AA86MVR2</accession>
<sequence>MPVNRMTSGLWADLEPFLLPVAAAKAGITFTGSAEVLLDQLNGQYPSGYLAELAAMLKTKIRLASYKGDIWQVPPGLWLIENEVNGWTIMRPEDY</sequence>
<proteinExistence type="predicted"/>
<dbReference type="Proteomes" id="UP001179121">
    <property type="component" value="Chromosome"/>
</dbReference>
<dbReference type="KEGG" id="nti:DNFV4_00310"/>
<organism evidence="1 2">
    <name type="scientific">Nitrospira tepida</name>
    <dbReference type="NCBI Taxonomy" id="2973512"/>
    <lineage>
        <taxon>Bacteria</taxon>
        <taxon>Pseudomonadati</taxon>
        <taxon>Nitrospirota</taxon>
        <taxon>Nitrospiria</taxon>
        <taxon>Nitrospirales</taxon>
        <taxon>Nitrospiraceae</taxon>
        <taxon>Nitrospira</taxon>
    </lineage>
</organism>
<dbReference type="AlphaFoldDB" id="A0AA86MVR2"/>
<evidence type="ECO:0000313" key="1">
    <source>
        <dbReference type="EMBL" id="CAI4029890.1"/>
    </source>
</evidence>
<reference evidence="1" key="1">
    <citation type="submission" date="2022-10" db="EMBL/GenBank/DDBJ databases">
        <authorList>
            <person name="Koch H."/>
        </authorList>
    </citation>
    <scope>NUCLEOTIDE SEQUENCE</scope>
    <source>
        <strain evidence="1">DNF</strain>
    </source>
</reference>
<protein>
    <submittedName>
        <fullName evidence="1">Uncharacterized protein</fullName>
    </submittedName>
</protein>
<name>A0AA86MVR2_9BACT</name>
<evidence type="ECO:0000313" key="2">
    <source>
        <dbReference type="Proteomes" id="UP001179121"/>
    </source>
</evidence>
<keyword evidence="2" id="KW-1185">Reference proteome</keyword>
<dbReference type="EMBL" id="OX365700">
    <property type="protein sequence ID" value="CAI4029890.1"/>
    <property type="molecule type" value="Genomic_DNA"/>
</dbReference>
<dbReference type="RefSeq" id="WP_289266910.1">
    <property type="nucleotide sequence ID" value="NZ_OX365700.1"/>
</dbReference>